<dbReference type="PATRIC" id="fig|1086011.3.peg.2000"/>
<keyword evidence="3" id="KW-1185">Reference proteome</keyword>
<dbReference type="OrthoDB" id="1362905at2"/>
<dbReference type="PROSITE" id="PS51257">
    <property type="entry name" value="PROKAR_LIPOPROTEIN"/>
    <property type="match status" value="1"/>
</dbReference>
<evidence type="ECO:0000313" key="3">
    <source>
        <dbReference type="Proteomes" id="UP000005566"/>
    </source>
</evidence>
<organism evidence="2 3">
    <name type="scientific">Flavobacterium frigoris (strain PS1)</name>
    <dbReference type="NCBI Taxonomy" id="1086011"/>
    <lineage>
        <taxon>Bacteria</taxon>
        <taxon>Pseudomonadati</taxon>
        <taxon>Bacteroidota</taxon>
        <taxon>Flavobacteriia</taxon>
        <taxon>Flavobacteriales</taxon>
        <taxon>Flavobacteriaceae</taxon>
        <taxon>Flavobacterium</taxon>
    </lineage>
</organism>
<proteinExistence type="predicted"/>
<sequence length="168" mass="18840">MKALKNLSVLLLLSLVGCATSSDFTKNNLNNDFFKNKKIVFTFNENSKKAVAYSGPKAGIERQPDVKEVFKQSIEELAKETKLDLKFNEFGNSNSNSDTNVNADVTEILWTFNLSSATMSTVINYKINNNEVDTINSSYKNMTGGNEKNNLLRCFKIANYSALKKLEK</sequence>
<dbReference type="EMBL" id="AHKF01000018">
    <property type="protein sequence ID" value="EIA08326.1"/>
    <property type="molecule type" value="Genomic_DNA"/>
</dbReference>
<evidence type="ECO:0008006" key="4">
    <source>
        <dbReference type="Google" id="ProtNLM"/>
    </source>
</evidence>
<reference evidence="2 3" key="1">
    <citation type="journal article" date="2014" name="Acta Crystallogr. D">
        <title>Structure-based characterization and antifreeze properties of a hyperactive ice-binding protein from the Antarctic bacterium Flavobacterium frigoris PS1.</title>
        <authorList>
            <person name="Do H."/>
            <person name="Kim S.J."/>
            <person name="Kim H.J."/>
            <person name="Lee J.H."/>
        </authorList>
    </citation>
    <scope>NUCLEOTIDE SEQUENCE [LARGE SCALE GENOMIC DNA]</scope>
    <source>
        <strain evidence="2 3">PS1</strain>
    </source>
</reference>
<feature type="signal peptide" evidence="1">
    <location>
        <begin position="1"/>
        <end position="21"/>
    </location>
</feature>
<dbReference type="Proteomes" id="UP000005566">
    <property type="component" value="Unassembled WGS sequence"/>
</dbReference>
<dbReference type="STRING" id="1086011.HJ01_02048"/>
<name>H7FSQ0_FLAFP</name>
<comment type="caution">
    <text evidence="2">The sequence shown here is derived from an EMBL/GenBank/DDBJ whole genome shotgun (WGS) entry which is preliminary data.</text>
</comment>
<feature type="chain" id="PRO_5003610490" description="Lipoprotein" evidence="1">
    <location>
        <begin position="22"/>
        <end position="168"/>
    </location>
</feature>
<keyword evidence="1" id="KW-0732">Signal</keyword>
<gene>
    <name evidence="2" type="ORF">HJ01_02048</name>
</gene>
<evidence type="ECO:0000313" key="2">
    <source>
        <dbReference type="EMBL" id="EIA08326.1"/>
    </source>
</evidence>
<protein>
    <recommendedName>
        <fullName evidence="4">Lipoprotein</fullName>
    </recommendedName>
</protein>
<dbReference type="eggNOG" id="ENOG502ZVYD">
    <property type="taxonomic scope" value="Bacteria"/>
</dbReference>
<dbReference type="RefSeq" id="WP_007138225.1">
    <property type="nucleotide sequence ID" value="NZ_AHKF01000018.1"/>
</dbReference>
<accession>H7FSQ0</accession>
<dbReference type="AlphaFoldDB" id="H7FSQ0"/>
<evidence type="ECO:0000256" key="1">
    <source>
        <dbReference type="SAM" id="SignalP"/>
    </source>
</evidence>